<name>A0A645J555_9ZZZZ</name>
<accession>A0A645J555</accession>
<organism evidence="1">
    <name type="scientific">bioreactor metagenome</name>
    <dbReference type="NCBI Taxonomy" id="1076179"/>
    <lineage>
        <taxon>unclassified sequences</taxon>
        <taxon>metagenomes</taxon>
        <taxon>ecological metagenomes</taxon>
    </lineage>
</organism>
<gene>
    <name evidence="1" type="ORF">SDC9_205973</name>
</gene>
<sequence length="126" mass="13426">MGNFLDIHAAFGRRHDGDALGSTIGQCSNVVFMLDVSAFLDQQVAHLLTFRSGLMSDELHAEDLGRILAHFVKRLGKLDATALAAAASVNLGLDHPDLAAKLFGCLHCAFNAGAVDATRRHDAELS</sequence>
<evidence type="ECO:0000313" key="1">
    <source>
        <dbReference type="EMBL" id="MPN58270.1"/>
    </source>
</evidence>
<dbReference type="AlphaFoldDB" id="A0A645J555"/>
<dbReference type="EMBL" id="VSSQ01130761">
    <property type="protein sequence ID" value="MPN58270.1"/>
    <property type="molecule type" value="Genomic_DNA"/>
</dbReference>
<comment type="caution">
    <text evidence="1">The sequence shown here is derived from an EMBL/GenBank/DDBJ whole genome shotgun (WGS) entry which is preliminary data.</text>
</comment>
<protein>
    <submittedName>
        <fullName evidence="1">Uncharacterized protein</fullName>
    </submittedName>
</protein>
<reference evidence="1" key="1">
    <citation type="submission" date="2019-08" db="EMBL/GenBank/DDBJ databases">
        <authorList>
            <person name="Kucharzyk K."/>
            <person name="Murdoch R.W."/>
            <person name="Higgins S."/>
            <person name="Loffler F."/>
        </authorList>
    </citation>
    <scope>NUCLEOTIDE SEQUENCE</scope>
</reference>
<proteinExistence type="predicted"/>